<evidence type="ECO:0000256" key="1">
    <source>
        <dbReference type="ARBA" id="ARBA00022553"/>
    </source>
</evidence>
<dbReference type="EMBL" id="AJWY01011746">
    <property type="protein sequence ID" value="EKC51896.1"/>
    <property type="molecule type" value="Genomic_DNA"/>
</dbReference>
<accession>K1SXB0</accession>
<keyword evidence="2" id="KW-0812">Transmembrane</keyword>
<protein>
    <submittedName>
        <fullName evidence="4">Two-component system sensor histidine kinase/response regulator, hybrid (One-component system)</fullName>
    </submittedName>
</protein>
<gene>
    <name evidence="4" type="ORF">LEA_17163</name>
</gene>
<keyword evidence="2" id="KW-0472">Membrane</keyword>
<keyword evidence="4" id="KW-0418">Kinase</keyword>
<evidence type="ECO:0000256" key="2">
    <source>
        <dbReference type="SAM" id="Phobius"/>
    </source>
</evidence>
<feature type="transmembrane region" description="Helical" evidence="2">
    <location>
        <begin position="159"/>
        <end position="183"/>
    </location>
</feature>
<evidence type="ECO:0000259" key="3">
    <source>
        <dbReference type="Pfam" id="PF07495"/>
    </source>
</evidence>
<sequence length="186" mass="20679">MVTYGYSYGLNTIEYSDGAAFADPRSGMLYFGGIDGLVTVEETGFEEEPYAPPVLFRDVRLGDELRSVDALLSDDGELTLRPGQRLRGISFIALDYINGSNYTYSSRLENYNDQWSVTGNDLTFADLKAGHYRLEVRYRNNITGAVSPVYTLPIHLRPAWYATVTARVLYVLLGAALAAGLVLHYL</sequence>
<proteinExistence type="predicted"/>
<feature type="domain" description="Two component regulator three Y" evidence="3">
    <location>
        <begin position="95"/>
        <end position="154"/>
    </location>
</feature>
<dbReference type="PANTHER" id="PTHR43547">
    <property type="entry name" value="TWO-COMPONENT HISTIDINE KINASE"/>
    <property type="match status" value="1"/>
</dbReference>
<dbReference type="PANTHER" id="PTHR43547:SF2">
    <property type="entry name" value="HYBRID SIGNAL TRANSDUCTION HISTIDINE KINASE C"/>
    <property type="match status" value="1"/>
</dbReference>
<dbReference type="GO" id="GO:0000155">
    <property type="term" value="F:phosphorelay sensor kinase activity"/>
    <property type="evidence" value="ECO:0007669"/>
    <property type="project" value="TreeGrafter"/>
</dbReference>
<name>K1SXB0_9ZZZZ</name>
<keyword evidence="2" id="KW-1133">Transmembrane helix</keyword>
<keyword evidence="4" id="KW-0808">Transferase</keyword>
<feature type="non-terminal residue" evidence="4">
    <location>
        <position position="186"/>
    </location>
</feature>
<dbReference type="AlphaFoldDB" id="K1SXB0"/>
<organism evidence="4">
    <name type="scientific">human gut metagenome</name>
    <dbReference type="NCBI Taxonomy" id="408170"/>
    <lineage>
        <taxon>unclassified sequences</taxon>
        <taxon>metagenomes</taxon>
        <taxon>organismal metagenomes</taxon>
    </lineage>
</organism>
<dbReference type="Gene3D" id="2.60.40.10">
    <property type="entry name" value="Immunoglobulins"/>
    <property type="match status" value="1"/>
</dbReference>
<reference evidence="4" key="1">
    <citation type="journal article" date="2013" name="Environ. Microbiol.">
        <title>Microbiota from the distal guts of lean and obese adolescents exhibit partial functional redundancy besides clear differences in community structure.</title>
        <authorList>
            <person name="Ferrer M."/>
            <person name="Ruiz A."/>
            <person name="Lanza F."/>
            <person name="Haange S.B."/>
            <person name="Oberbach A."/>
            <person name="Till H."/>
            <person name="Bargiela R."/>
            <person name="Campoy C."/>
            <person name="Segura M.T."/>
            <person name="Richter M."/>
            <person name="von Bergen M."/>
            <person name="Seifert J."/>
            <person name="Suarez A."/>
        </authorList>
    </citation>
    <scope>NUCLEOTIDE SEQUENCE</scope>
</reference>
<dbReference type="InterPro" id="IPR013783">
    <property type="entry name" value="Ig-like_fold"/>
</dbReference>
<evidence type="ECO:0000313" key="4">
    <source>
        <dbReference type="EMBL" id="EKC51896.1"/>
    </source>
</evidence>
<comment type="caution">
    <text evidence="4">The sequence shown here is derived from an EMBL/GenBank/DDBJ whole genome shotgun (WGS) entry which is preliminary data.</text>
</comment>
<dbReference type="Pfam" id="PF07495">
    <property type="entry name" value="Y_Y_Y"/>
    <property type="match status" value="1"/>
</dbReference>
<dbReference type="InterPro" id="IPR011123">
    <property type="entry name" value="Y_Y_Y"/>
</dbReference>
<keyword evidence="1" id="KW-0597">Phosphoprotein</keyword>